<protein>
    <submittedName>
        <fullName evidence="3">Phage shock protein E</fullName>
    </submittedName>
</protein>
<dbReference type="InterPro" id="IPR036873">
    <property type="entry name" value="Rhodanese-like_dom_sf"/>
</dbReference>
<feature type="signal peptide" evidence="1">
    <location>
        <begin position="1"/>
        <end position="18"/>
    </location>
</feature>
<gene>
    <name evidence="3" type="ORF">SAMN05421686_11255</name>
</gene>
<dbReference type="SUPFAM" id="SSF52821">
    <property type="entry name" value="Rhodanese/Cell cycle control phosphatase"/>
    <property type="match status" value="1"/>
</dbReference>
<dbReference type="PROSITE" id="PS50206">
    <property type="entry name" value="RHODANESE_3"/>
    <property type="match status" value="1"/>
</dbReference>
<keyword evidence="4" id="KW-1185">Reference proteome</keyword>
<dbReference type="SMART" id="SM00450">
    <property type="entry name" value="RHOD"/>
    <property type="match status" value="1"/>
</dbReference>
<name>A0A1N7PZL0_9GAMM</name>
<dbReference type="CDD" id="cd00158">
    <property type="entry name" value="RHOD"/>
    <property type="match status" value="1"/>
</dbReference>
<evidence type="ECO:0000259" key="2">
    <source>
        <dbReference type="PROSITE" id="PS50206"/>
    </source>
</evidence>
<dbReference type="RefSeq" id="WP_076517749.1">
    <property type="nucleotide sequence ID" value="NZ_FTOH01000012.1"/>
</dbReference>
<evidence type="ECO:0000313" key="4">
    <source>
        <dbReference type="Proteomes" id="UP000185639"/>
    </source>
</evidence>
<feature type="chain" id="PRO_5012998316" evidence="1">
    <location>
        <begin position="19"/>
        <end position="106"/>
    </location>
</feature>
<dbReference type="Proteomes" id="UP000185639">
    <property type="component" value="Unassembled WGS sequence"/>
</dbReference>
<feature type="domain" description="Rhodanese" evidence="2">
    <location>
        <begin position="17"/>
        <end position="106"/>
    </location>
</feature>
<dbReference type="InterPro" id="IPR052367">
    <property type="entry name" value="Thiosulfate_ST/Rhodanese-like"/>
</dbReference>
<dbReference type="Gene3D" id="3.40.250.10">
    <property type="entry name" value="Rhodanese-like domain"/>
    <property type="match status" value="1"/>
</dbReference>
<proteinExistence type="predicted"/>
<dbReference type="EMBL" id="FTOH01000012">
    <property type="protein sequence ID" value="SIT15879.1"/>
    <property type="molecule type" value="Genomic_DNA"/>
</dbReference>
<dbReference type="AlphaFoldDB" id="A0A1N7PZL0"/>
<accession>A0A1N7PZL0</accession>
<sequence>MKVITALVLLFASALVFASDPVWLDVRSEGEFNSGHLDAATNVPHGEITDRIASLVEDKDTPIYLYCRSGNRAGIAQRALEAEGYTNITNVGGLSDAREKYAAMTE</sequence>
<dbReference type="PANTHER" id="PTHR45431:SF3">
    <property type="entry name" value="RHODANESE-LIKE DOMAIN-CONTAINING PROTEIN 15, CHLOROPLASTIC"/>
    <property type="match status" value="1"/>
</dbReference>
<dbReference type="OrthoDB" id="9814704at2"/>
<organism evidence="3 4">
    <name type="scientific">Thalassolituus maritimus</name>
    <dbReference type="NCBI Taxonomy" id="484498"/>
    <lineage>
        <taxon>Bacteria</taxon>
        <taxon>Pseudomonadati</taxon>
        <taxon>Pseudomonadota</taxon>
        <taxon>Gammaproteobacteria</taxon>
        <taxon>Oceanospirillales</taxon>
        <taxon>Oceanospirillaceae</taxon>
        <taxon>Thalassolituus</taxon>
    </lineage>
</organism>
<keyword evidence="1" id="KW-0732">Signal</keyword>
<dbReference type="PANTHER" id="PTHR45431">
    <property type="entry name" value="RHODANESE-LIKE DOMAIN-CONTAINING PROTEIN 15, CHLOROPLASTIC"/>
    <property type="match status" value="1"/>
</dbReference>
<reference evidence="4" key="1">
    <citation type="submission" date="2017-01" db="EMBL/GenBank/DDBJ databases">
        <authorList>
            <person name="Varghese N."/>
            <person name="Submissions S."/>
        </authorList>
    </citation>
    <scope>NUCLEOTIDE SEQUENCE [LARGE SCALE GENOMIC DNA]</scope>
    <source>
        <strain evidence="4">DSM 24913</strain>
    </source>
</reference>
<evidence type="ECO:0000313" key="3">
    <source>
        <dbReference type="EMBL" id="SIT15879.1"/>
    </source>
</evidence>
<dbReference type="Pfam" id="PF00581">
    <property type="entry name" value="Rhodanese"/>
    <property type="match status" value="1"/>
</dbReference>
<evidence type="ECO:0000256" key="1">
    <source>
        <dbReference type="SAM" id="SignalP"/>
    </source>
</evidence>
<dbReference type="STRING" id="484498.SAMN05421686_11255"/>
<dbReference type="InterPro" id="IPR001763">
    <property type="entry name" value="Rhodanese-like_dom"/>
</dbReference>